<dbReference type="InterPro" id="IPR036390">
    <property type="entry name" value="WH_DNA-bd_sf"/>
</dbReference>
<dbReference type="InterPro" id="IPR036388">
    <property type="entry name" value="WH-like_DNA-bd_sf"/>
</dbReference>
<evidence type="ECO:0000256" key="3">
    <source>
        <dbReference type="ARBA" id="ARBA00023163"/>
    </source>
</evidence>
<dbReference type="Pfam" id="PF01614">
    <property type="entry name" value="IclR_C"/>
    <property type="match status" value="1"/>
</dbReference>
<evidence type="ECO:0000313" key="7">
    <source>
        <dbReference type="Proteomes" id="UP000469011"/>
    </source>
</evidence>
<dbReference type="SUPFAM" id="SSF46785">
    <property type="entry name" value="Winged helix' DNA-binding domain"/>
    <property type="match status" value="1"/>
</dbReference>
<dbReference type="PANTHER" id="PTHR30136:SF39">
    <property type="entry name" value="TRANSCRIPTIONAL REGULATORY PROTEIN"/>
    <property type="match status" value="1"/>
</dbReference>
<dbReference type="Pfam" id="PF09339">
    <property type="entry name" value="HTH_IclR"/>
    <property type="match status" value="1"/>
</dbReference>
<accession>A0A6N9T0A8</accession>
<dbReference type="GO" id="GO:0003700">
    <property type="term" value="F:DNA-binding transcription factor activity"/>
    <property type="evidence" value="ECO:0007669"/>
    <property type="project" value="TreeGrafter"/>
</dbReference>
<gene>
    <name evidence="6" type="ORF">GTK09_08835</name>
</gene>
<feature type="domain" description="HTH iclR-type" evidence="4">
    <location>
        <begin position="15"/>
        <end position="78"/>
    </location>
</feature>
<proteinExistence type="predicted"/>
<dbReference type="PROSITE" id="PS51077">
    <property type="entry name" value="HTH_ICLR"/>
    <property type="match status" value="1"/>
</dbReference>
<name>A0A6N9T0A8_9HYPH</name>
<dbReference type="InterPro" id="IPR014757">
    <property type="entry name" value="Tscrpt_reg_IclR_C"/>
</dbReference>
<keyword evidence="3" id="KW-0804">Transcription</keyword>
<dbReference type="GO" id="GO:0045892">
    <property type="term" value="P:negative regulation of DNA-templated transcription"/>
    <property type="evidence" value="ECO:0007669"/>
    <property type="project" value="TreeGrafter"/>
</dbReference>
<evidence type="ECO:0000259" key="5">
    <source>
        <dbReference type="PROSITE" id="PS51078"/>
    </source>
</evidence>
<dbReference type="InterPro" id="IPR050707">
    <property type="entry name" value="HTH_MetabolicPath_Reg"/>
</dbReference>
<evidence type="ECO:0000256" key="2">
    <source>
        <dbReference type="ARBA" id="ARBA00023125"/>
    </source>
</evidence>
<dbReference type="RefSeq" id="WP_163462772.1">
    <property type="nucleotide sequence ID" value="NZ_JAAAMG010000005.1"/>
</dbReference>
<reference evidence="6 7" key="1">
    <citation type="submission" date="2020-01" db="EMBL/GenBank/DDBJ databases">
        <title>Jiella pacifica sp. nov.</title>
        <authorList>
            <person name="Xue Z."/>
            <person name="Zhu S."/>
            <person name="Chen J."/>
            <person name="Yang J."/>
        </authorList>
    </citation>
    <scope>NUCLEOTIDE SEQUENCE [LARGE SCALE GENOMIC DNA]</scope>
    <source>
        <strain evidence="6 7">40Bstr34</strain>
    </source>
</reference>
<dbReference type="PANTHER" id="PTHR30136">
    <property type="entry name" value="HELIX-TURN-HELIX TRANSCRIPTIONAL REGULATOR, ICLR FAMILY"/>
    <property type="match status" value="1"/>
</dbReference>
<dbReference type="Gene3D" id="1.10.10.10">
    <property type="entry name" value="Winged helix-like DNA-binding domain superfamily/Winged helix DNA-binding domain"/>
    <property type="match status" value="1"/>
</dbReference>
<evidence type="ECO:0000313" key="6">
    <source>
        <dbReference type="EMBL" id="NDW04531.1"/>
    </source>
</evidence>
<feature type="domain" description="IclR-ED" evidence="5">
    <location>
        <begin position="82"/>
        <end position="265"/>
    </location>
</feature>
<keyword evidence="2" id="KW-0238">DNA-binding</keyword>
<dbReference type="AlphaFoldDB" id="A0A6N9T0A8"/>
<dbReference type="InterPro" id="IPR029016">
    <property type="entry name" value="GAF-like_dom_sf"/>
</dbReference>
<dbReference type="EMBL" id="JAAAMG010000005">
    <property type="protein sequence ID" value="NDW04531.1"/>
    <property type="molecule type" value="Genomic_DNA"/>
</dbReference>
<organism evidence="6 7">
    <name type="scientific">Jiella pacifica</name>
    <dbReference type="NCBI Taxonomy" id="2696469"/>
    <lineage>
        <taxon>Bacteria</taxon>
        <taxon>Pseudomonadati</taxon>
        <taxon>Pseudomonadota</taxon>
        <taxon>Alphaproteobacteria</taxon>
        <taxon>Hyphomicrobiales</taxon>
        <taxon>Aurantimonadaceae</taxon>
        <taxon>Jiella</taxon>
    </lineage>
</organism>
<keyword evidence="7" id="KW-1185">Reference proteome</keyword>
<sequence length="265" mass="28319">MSAAAQSTPAVAGARTSLAKGLDLLTVIAERGADGMVLSAAARRAGMHVATAHRLLGTLTEAGFVSFDPYSKRYHLGIMPYEIVGRAGENVAFVELRRRMRCSLRAVQEDVGGIVCLSVPSRGESLCIDVIGGDTDIHINTLEVGSRRPLGAGAASLALLAVMPEEEREQTIERERERYRKYGDLTAEIVRAAIARYPVEGYVVNDAVIIPDIAAIGIPLFEGDRVIAALSVTNVQSRLSKQKAAVVATMLAVAERAGFTTCRKI</sequence>
<protein>
    <submittedName>
        <fullName evidence="6">Helix-turn-helix domain-containing protein</fullName>
    </submittedName>
</protein>
<dbReference type="SUPFAM" id="SSF55781">
    <property type="entry name" value="GAF domain-like"/>
    <property type="match status" value="1"/>
</dbReference>
<keyword evidence="1" id="KW-0805">Transcription regulation</keyword>
<comment type="caution">
    <text evidence="6">The sequence shown here is derived from an EMBL/GenBank/DDBJ whole genome shotgun (WGS) entry which is preliminary data.</text>
</comment>
<dbReference type="SMART" id="SM00346">
    <property type="entry name" value="HTH_ICLR"/>
    <property type="match status" value="1"/>
</dbReference>
<evidence type="ECO:0000256" key="1">
    <source>
        <dbReference type="ARBA" id="ARBA00023015"/>
    </source>
</evidence>
<dbReference type="Gene3D" id="3.30.450.40">
    <property type="match status" value="1"/>
</dbReference>
<dbReference type="PROSITE" id="PS51078">
    <property type="entry name" value="ICLR_ED"/>
    <property type="match status" value="1"/>
</dbReference>
<dbReference type="InterPro" id="IPR005471">
    <property type="entry name" value="Tscrpt_reg_IclR_N"/>
</dbReference>
<dbReference type="GO" id="GO:0003677">
    <property type="term" value="F:DNA binding"/>
    <property type="evidence" value="ECO:0007669"/>
    <property type="project" value="UniProtKB-KW"/>
</dbReference>
<dbReference type="Proteomes" id="UP000469011">
    <property type="component" value="Unassembled WGS sequence"/>
</dbReference>
<evidence type="ECO:0000259" key="4">
    <source>
        <dbReference type="PROSITE" id="PS51077"/>
    </source>
</evidence>